<evidence type="ECO:0000313" key="4">
    <source>
        <dbReference type="Proteomes" id="UP000004671"/>
    </source>
</evidence>
<dbReference type="AlphaFoldDB" id="H1XXV7"/>
<dbReference type="PROSITE" id="PS51257">
    <property type="entry name" value="PROKAR_LIPOPROTEIN"/>
    <property type="match status" value="1"/>
</dbReference>
<evidence type="ECO:0000313" key="2">
    <source>
        <dbReference type="EMBL" id="APF19664.1"/>
    </source>
</evidence>
<organism evidence="3 4">
    <name type="scientific">Caldithrix abyssi DSM 13497</name>
    <dbReference type="NCBI Taxonomy" id="880073"/>
    <lineage>
        <taxon>Bacteria</taxon>
        <taxon>Pseudomonadati</taxon>
        <taxon>Calditrichota</taxon>
        <taxon>Calditrichia</taxon>
        <taxon>Calditrichales</taxon>
        <taxon>Calditrichaceae</taxon>
        <taxon>Caldithrix</taxon>
    </lineage>
</organism>
<feature type="compositionally biased region" description="Polar residues" evidence="1">
    <location>
        <begin position="767"/>
        <end position="780"/>
    </location>
</feature>
<dbReference type="InterPro" id="IPR013783">
    <property type="entry name" value="Ig-like_fold"/>
</dbReference>
<dbReference type="Proteomes" id="UP000004671">
    <property type="component" value="Chromosome"/>
</dbReference>
<accession>H1XXV7</accession>
<name>H1XXV7_CALAY</name>
<dbReference type="KEGG" id="caby:Cabys_2916"/>
<keyword evidence="4" id="KW-1185">Reference proteome</keyword>
<reference evidence="3 4" key="1">
    <citation type="submission" date="2011-09" db="EMBL/GenBank/DDBJ databases">
        <title>The permanent draft genome of Caldithrix abyssi DSM 13497.</title>
        <authorList>
            <consortium name="US DOE Joint Genome Institute (JGI-PGF)"/>
            <person name="Lucas S."/>
            <person name="Han J."/>
            <person name="Lapidus A."/>
            <person name="Bruce D."/>
            <person name="Goodwin L."/>
            <person name="Pitluck S."/>
            <person name="Peters L."/>
            <person name="Kyrpides N."/>
            <person name="Mavromatis K."/>
            <person name="Ivanova N."/>
            <person name="Mikhailova N."/>
            <person name="Chertkov O."/>
            <person name="Detter J.C."/>
            <person name="Tapia R."/>
            <person name="Han C."/>
            <person name="Land M."/>
            <person name="Hauser L."/>
            <person name="Markowitz V."/>
            <person name="Cheng J.-F."/>
            <person name="Hugenholtz P."/>
            <person name="Woyke T."/>
            <person name="Wu D."/>
            <person name="Spring S."/>
            <person name="Brambilla E."/>
            <person name="Klenk H.-P."/>
            <person name="Eisen J.A."/>
        </authorList>
    </citation>
    <scope>NUCLEOTIDE SEQUENCE [LARGE SCALE GENOMIC DNA]</scope>
    <source>
        <strain evidence="3 4">DSM 13497</strain>
    </source>
</reference>
<dbReference type="InterPro" id="IPR035986">
    <property type="entry name" value="PKD_dom_sf"/>
</dbReference>
<proteinExistence type="predicted"/>
<dbReference type="OrthoDB" id="48076at2"/>
<dbReference type="EMBL" id="CM001402">
    <property type="protein sequence ID" value="EHO39780.1"/>
    <property type="molecule type" value="Genomic_DNA"/>
</dbReference>
<dbReference type="RefSeq" id="WP_006926661.1">
    <property type="nucleotide sequence ID" value="NZ_CM001402.1"/>
</dbReference>
<dbReference type="SUPFAM" id="SSF49299">
    <property type="entry name" value="PKD domain"/>
    <property type="match status" value="1"/>
</dbReference>
<dbReference type="PaxDb" id="880073-Calab_0127"/>
<protein>
    <submittedName>
        <fullName evidence="2">Cna protein B-type domain protein</fullName>
    </submittedName>
</protein>
<dbReference type="eggNOG" id="COG5492">
    <property type="taxonomic scope" value="Bacteria"/>
</dbReference>
<evidence type="ECO:0000256" key="1">
    <source>
        <dbReference type="SAM" id="MobiDB-lite"/>
    </source>
</evidence>
<dbReference type="InParanoid" id="H1XXV7"/>
<evidence type="ECO:0000313" key="5">
    <source>
        <dbReference type="Proteomes" id="UP000183868"/>
    </source>
</evidence>
<gene>
    <name evidence="2" type="ORF">Cabys_2916</name>
    <name evidence="3" type="ORF">Calab_0127</name>
</gene>
<evidence type="ECO:0000313" key="3">
    <source>
        <dbReference type="EMBL" id="EHO39780.1"/>
    </source>
</evidence>
<dbReference type="Gene3D" id="2.60.40.10">
    <property type="entry name" value="Immunoglobulins"/>
    <property type="match status" value="1"/>
</dbReference>
<reference evidence="2 5" key="2">
    <citation type="submission" date="2016-11" db="EMBL/GenBank/DDBJ databases">
        <title>Genomic analysis of Caldithrix abyssi and proposal of a novel bacterial phylum Caldithrichaeota.</title>
        <authorList>
            <person name="Kublanov I."/>
            <person name="Sigalova O."/>
            <person name="Gavrilov S."/>
            <person name="Lebedinsky A."/>
            <person name="Ivanova N."/>
            <person name="Daum C."/>
            <person name="Reddy T."/>
            <person name="Klenk H.P."/>
            <person name="Goker M."/>
            <person name="Reva O."/>
            <person name="Miroshnichenko M."/>
            <person name="Kyprides N."/>
            <person name="Woyke T."/>
            <person name="Gelfand M."/>
        </authorList>
    </citation>
    <scope>NUCLEOTIDE SEQUENCE [LARGE SCALE GENOMIC DNA]</scope>
    <source>
        <strain evidence="2 5">LF13</strain>
    </source>
</reference>
<dbReference type="HOGENOM" id="CLU_358909_0_0_0"/>
<sequence length="780" mass="87235">MFYLRGITLLLIFLGCITACFDKKSTNPQDDNIPRKTIQGTIKLPNDDLIKVKNLRIVHYLGEYPLEGNSFQMDVYASNKQQVFFVADLQNQPYLLGILDTTEIILNFSAASTAKALALITPFCWGTTYETRKLFLQKIELNPRYSQLVNLINQNLIEQKTLSLEQQPEVFQIAFLLAEEIYKSIIPQNKIERQDKDVPWIEGTTPVMKFFNPKTVYYGAGIYYIRNNGETNWEHPDKTALIEAKSGLIDFWNLSLMPPAETEVEVEIHQQYHVVLHKGTGIGLDLETWQSDTPQGIGARANVGQAILHIVDLIPGTIIPTSISFGGLANISIDVRDLKDLGMAAYEGDAWGFASKVAFIIGDNAEEIGLWLWEEGVRGAASSSEFWGLLGDVAGDVSLVGDLLDKGPFIYDLLTAPVVLYYDICISNNAFVECGTLNPPVANFTISPPSGDIGTAFVLDASTSTDMETPVDRLEVRWDIYNDGIFETNWSTNKIFRVSFEERGIKEIYLEVRDEDGLISNVIRKLNVSGGFASGKHILIFRDVLPWNNVRIEDFLNYHGYTEGSGLGEYSIHNSAEMASINLKPGYDFVIISNSQDQNFYNTYAQWNVKFSDFVYKGGSMLWEACDNGWYNNDPFNNIGGDMAVAGVVIPGNISNNFELDNYNYLTGISSPLTTGLPDPLFGNFASHQSFSHLPENAVIYTVNSYNNATLIEYQFGDGFMLVTGQPLEHAYFHGYSIGELLPRVVAYVLGVENQTTNTFRKKTPDQHPSSIPYSVTNRK</sequence>
<dbReference type="EMBL" id="CP018099">
    <property type="protein sequence ID" value="APF19664.1"/>
    <property type="molecule type" value="Genomic_DNA"/>
</dbReference>
<feature type="region of interest" description="Disordered" evidence="1">
    <location>
        <begin position="759"/>
        <end position="780"/>
    </location>
</feature>
<dbReference type="Proteomes" id="UP000183868">
    <property type="component" value="Chromosome"/>
</dbReference>